<evidence type="ECO:0000313" key="1">
    <source>
        <dbReference type="EMBL" id="KAK9234672.1"/>
    </source>
</evidence>
<comment type="caution">
    <text evidence="1">The sequence shown here is derived from an EMBL/GenBank/DDBJ whole genome shotgun (WGS) entry which is preliminary data.</text>
</comment>
<sequence length="110" mass="12401">MTHVTLLEIFYIVRYLRLFVLYVVMNPQMLGLYFIISSTSMAALVSQAGRVLGTGLLFAPQALANFCFIINRQIHECLSKRFDPPSLSCQSYTFRLLIICLLSGKCAESV</sequence>
<organism evidence="1 2">
    <name type="scientific">Lipomyces kononenkoae</name>
    <name type="common">Yeast</name>
    <dbReference type="NCBI Taxonomy" id="34357"/>
    <lineage>
        <taxon>Eukaryota</taxon>
        <taxon>Fungi</taxon>
        <taxon>Dikarya</taxon>
        <taxon>Ascomycota</taxon>
        <taxon>Saccharomycotina</taxon>
        <taxon>Lipomycetes</taxon>
        <taxon>Lipomycetales</taxon>
        <taxon>Lipomycetaceae</taxon>
        <taxon>Lipomyces</taxon>
    </lineage>
</organism>
<gene>
    <name evidence="1" type="ORF">V1525DRAFT_41961</name>
</gene>
<proteinExistence type="predicted"/>
<dbReference type="EMBL" id="MU971456">
    <property type="protein sequence ID" value="KAK9234672.1"/>
    <property type="molecule type" value="Genomic_DNA"/>
</dbReference>
<dbReference type="Proteomes" id="UP001433508">
    <property type="component" value="Unassembled WGS sequence"/>
</dbReference>
<keyword evidence="2" id="KW-1185">Reference proteome</keyword>
<protein>
    <submittedName>
        <fullName evidence="1">Uncharacterized protein</fullName>
    </submittedName>
</protein>
<accession>A0ACC3SST0</accession>
<reference evidence="2" key="1">
    <citation type="journal article" date="2024" name="Front. Bioeng. Biotechnol.">
        <title>Genome-scale model development and genomic sequencing of the oleaginous clade Lipomyces.</title>
        <authorList>
            <person name="Czajka J.J."/>
            <person name="Han Y."/>
            <person name="Kim J."/>
            <person name="Mondo S.J."/>
            <person name="Hofstad B.A."/>
            <person name="Robles A."/>
            <person name="Haridas S."/>
            <person name="Riley R."/>
            <person name="LaButti K."/>
            <person name="Pangilinan J."/>
            <person name="Andreopoulos W."/>
            <person name="Lipzen A."/>
            <person name="Yan J."/>
            <person name="Wang M."/>
            <person name="Ng V."/>
            <person name="Grigoriev I.V."/>
            <person name="Spatafora J.W."/>
            <person name="Magnuson J.K."/>
            <person name="Baker S.E."/>
            <person name="Pomraning K.R."/>
        </authorList>
    </citation>
    <scope>NUCLEOTIDE SEQUENCE [LARGE SCALE GENOMIC DNA]</scope>
    <source>
        <strain evidence="2">CBS 7786</strain>
    </source>
</reference>
<evidence type="ECO:0000313" key="2">
    <source>
        <dbReference type="Proteomes" id="UP001433508"/>
    </source>
</evidence>
<name>A0ACC3SST0_LIPKO</name>